<keyword evidence="2" id="KW-1133">Transmembrane helix</keyword>
<feature type="region of interest" description="Disordered" evidence="1">
    <location>
        <begin position="206"/>
        <end position="239"/>
    </location>
</feature>
<feature type="transmembrane region" description="Helical" evidence="2">
    <location>
        <begin position="141"/>
        <end position="161"/>
    </location>
</feature>
<dbReference type="EMBL" id="UGRU01000001">
    <property type="protein sequence ID" value="SUA48726.1"/>
    <property type="molecule type" value="Genomic_DNA"/>
</dbReference>
<evidence type="ECO:0000313" key="4">
    <source>
        <dbReference type="Proteomes" id="UP000255082"/>
    </source>
</evidence>
<feature type="transmembrane region" description="Helical" evidence="2">
    <location>
        <begin position="83"/>
        <end position="104"/>
    </location>
</feature>
<protein>
    <submittedName>
        <fullName evidence="3">Uncharacterized protein</fullName>
    </submittedName>
</protein>
<sequence>MRPVYQFRTHSGRLPIPTRSRCVTDAPITCISPAPMSCLSRTGTHLLHNRTPFSCRIIRLSPLSPLLYAVPAAVVWAHHQAAVVIIAAMLPGLVIAVMCHLVCYDHRRRRCDEGCQQPPLRPEGPTSRDRVIGKRLHRADATLSAAFKSLVATYAVTAIVLIPLGEIALPTIIALTVPAAAVAHLWIGIRHNRSWCPYCRSAPGGLPHRSRRNQPRPPDGDAAGGKPAPDHQSSRSPVCRFARCPPVSQLIYRVADQPARILRSEVSPAQPSS</sequence>
<keyword evidence="2" id="KW-0812">Transmembrane</keyword>
<gene>
    <name evidence="3" type="ORF">NCTC13184_07281</name>
</gene>
<evidence type="ECO:0000256" key="2">
    <source>
        <dbReference type="SAM" id="Phobius"/>
    </source>
</evidence>
<feature type="transmembrane region" description="Helical" evidence="2">
    <location>
        <begin position="57"/>
        <end position="77"/>
    </location>
</feature>
<keyword evidence="2" id="KW-0472">Membrane</keyword>
<proteinExistence type="predicted"/>
<dbReference type="AlphaFoldDB" id="A0A378X554"/>
<accession>A0A378X554</accession>
<reference evidence="3 4" key="1">
    <citation type="submission" date="2018-06" db="EMBL/GenBank/DDBJ databases">
        <authorList>
            <consortium name="Pathogen Informatics"/>
            <person name="Doyle S."/>
        </authorList>
    </citation>
    <scope>NUCLEOTIDE SEQUENCE [LARGE SCALE GENOMIC DNA]</scope>
    <source>
        <strain evidence="3 4">NCTC13184</strain>
    </source>
</reference>
<organism evidence="3 4">
    <name type="scientific">Nocardia africana</name>
    <dbReference type="NCBI Taxonomy" id="134964"/>
    <lineage>
        <taxon>Bacteria</taxon>
        <taxon>Bacillati</taxon>
        <taxon>Actinomycetota</taxon>
        <taxon>Actinomycetes</taxon>
        <taxon>Mycobacteriales</taxon>
        <taxon>Nocardiaceae</taxon>
        <taxon>Nocardia</taxon>
    </lineage>
</organism>
<dbReference type="Proteomes" id="UP000255082">
    <property type="component" value="Unassembled WGS sequence"/>
</dbReference>
<feature type="transmembrane region" description="Helical" evidence="2">
    <location>
        <begin position="167"/>
        <end position="187"/>
    </location>
</feature>
<evidence type="ECO:0000256" key="1">
    <source>
        <dbReference type="SAM" id="MobiDB-lite"/>
    </source>
</evidence>
<name>A0A378X554_9NOCA</name>
<evidence type="ECO:0000313" key="3">
    <source>
        <dbReference type="EMBL" id="SUA48726.1"/>
    </source>
</evidence>